<dbReference type="EMBL" id="VOWB01000048">
    <property type="protein sequence ID" value="TXE81321.1"/>
    <property type="molecule type" value="Genomic_DNA"/>
</dbReference>
<dbReference type="PANTHER" id="PTHR43377:SF1">
    <property type="entry name" value="BILIVERDIN REDUCTASE A"/>
    <property type="match status" value="1"/>
</dbReference>
<dbReference type="SUPFAM" id="SSF55347">
    <property type="entry name" value="Glyceraldehyde-3-phosphate dehydrogenase-like, C-terminal domain"/>
    <property type="match status" value="1"/>
</dbReference>
<dbReference type="Proteomes" id="UP000321310">
    <property type="component" value="Unassembled WGS sequence"/>
</dbReference>
<evidence type="ECO:0000313" key="2">
    <source>
        <dbReference type="Proteomes" id="UP000321310"/>
    </source>
</evidence>
<dbReference type="RefSeq" id="WP_147575717.1">
    <property type="nucleotide sequence ID" value="NZ_VOWB01000048.1"/>
</dbReference>
<dbReference type="Gene3D" id="3.30.360.10">
    <property type="entry name" value="Dihydrodipicolinate Reductase, domain 2"/>
    <property type="match status" value="1"/>
</dbReference>
<protein>
    <submittedName>
        <fullName evidence="1">Gfo/Idh/MocA family oxidoreductase</fullName>
    </submittedName>
</protein>
<dbReference type="AlphaFoldDB" id="A0A5C7DQK1"/>
<organism evidence="1 2">
    <name type="scientific">Campylobacter peloridis</name>
    <dbReference type="NCBI Taxonomy" id="488546"/>
    <lineage>
        <taxon>Bacteria</taxon>
        <taxon>Pseudomonadati</taxon>
        <taxon>Campylobacterota</taxon>
        <taxon>Epsilonproteobacteria</taxon>
        <taxon>Campylobacterales</taxon>
        <taxon>Campylobacteraceae</taxon>
        <taxon>Campylobacter</taxon>
    </lineage>
</organism>
<accession>A0A5C7DQK1</accession>
<reference evidence="1 2" key="1">
    <citation type="submission" date="2019-07" db="EMBL/GenBank/DDBJ databases">
        <title>Rapid identification of Enteric Bacteria from Whole Genome Sequences (WGS) using Average Nucleotide Identity (ANI).</title>
        <authorList>
            <person name="Lane C."/>
        </authorList>
    </citation>
    <scope>NUCLEOTIDE SEQUENCE [LARGE SCALE GENOMIC DNA]</scope>
    <source>
        <strain evidence="1 2">2016D-0250</strain>
    </source>
</reference>
<name>A0A5C7DQK1_9BACT</name>
<comment type="caution">
    <text evidence="1">The sequence shown here is derived from an EMBL/GenBank/DDBJ whole genome shotgun (WGS) entry which is preliminary data.</text>
</comment>
<evidence type="ECO:0000313" key="1">
    <source>
        <dbReference type="EMBL" id="TXE81321.1"/>
    </source>
</evidence>
<dbReference type="SUPFAM" id="SSF51735">
    <property type="entry name" value="NAD(P)-binding Rossmann-fold domains"/>
    <property type="match status" value="1"/>
</dbReference>
<dbReference type="InterPro" id="IPR051450">
    <property type="entry name" value="Gfo/Idh/MocA_Oxidoreductases"/>
</dbReference>
<gene>
    <name evidence="1" type="ORF">FPD46_05715</name>
</gene>
<dbReference type="Gene3D" id="3.40.50.720">
    <property type="entry name" value="NAD(P)-binding Rossmann-like Domain"/>
    <property type="match status" value="1"/>
</dbReference>
<dbReference type="PANTHER" id="PTHR43377">
    <property type="entry name" value="BILIVERDIN REDUCTASE A"/>
    <property type="match status" value="1"/>
</dbReference>
<sequence length="296" mass="35134">MKALIIGFGSIGKKHFLAMKNLNYEIDIISKHYDKNDIKTYKNFNQVNLNYYDLFVICNVTTKHFDTLKYIDEKVKNKIIIVEKPLFEKYKKFISLNNKIYVAYLLRFNSLIQDLKNIITKDKNIYFADFTCNSYLPHWRDIDYTKNYSAKKQLGGGVLLDLSHEIDLAFYFFDKLKLLYSQNMKISELKINSDDFAFLSLKAKKIFIHIKLDYFNKFNKREIILNSNKNTYKADLINNTLEIFDINKNNFKKNYENNTIKTLENFHKAIIKNDENLCDIKQAYKVLKLCDKVKNG</sequence>
<proteinExistence type="predicted"/>
<dbReference type="InterPro" id="IPR036291">
    <property type="entry name" value="NAD(P)-bd_dom_sf"/>
</dbReference>